<dbReference type="InParanoid" id="C3Z2R8"/>
<feature type="transmembrane region" description="Helical" evidence="7">
    <location>
        <begin position="217"/>
        <end position="234"/>
    </location>
</feature>
<feature type="domain" description="Nucleoside transporter/FeoB GTPase Gate" evidence="10">
    <location>
        <begin position="200"/>
        <end position="298"/>
    </location>
</feature>
<feature type="transmembrane region" description="Helical" evidence="7">
    <location>
        <begin position="275"/>
        <end position="297"/>
    </location>
</feature>
<dbReference type="InterPro" id="IPR011657">
    <property type="entry name" value="CNT_C_dom"/>
</dbReference>
<feature type="transmembrane region" description="Helical" evidence="7">
    <location>
        <begin position="42"/>
        <end position="60"/>
    </location>
</feature>
<name>C3Z2R8_BRAFL</name>
<evidence type="ECO:0000259" key="10">
    <source>
        <dbReference type="Pfam" id="PF07670"/>
    </source>
</evidence>
<proteinExistence type="inferred from homology"/>
<evidence type="ECO:0000256" key="6">
    <source>
        <dbReference type="ARBA" id="ARBA00023136"/>
    </source>
</evidence>
<keyword evidence="7" id="KW-0813">Transport</keyword>
<dbReference type="EMBL" id="GG666574">
    <property type="protein sequence ID" value="EEN53319.1"/>
    <property type="molecule type" value="Genomic_DNA"/>
</dbReference>
<dbReference type="InterPro" id="IPR018270">
    <property type="entry name" value="C_nuclsd_transpt_met_bac"/>
</dbReference>
<feature type="transmembrane region" description="Helical" evidence="7">
    <location>
        <begin position="355"/>
        <end position="379"/>
    </location>
</feature>
<dbReference type="GO" id="GO:0005886">
    <property type="term" value="C:plasma membrane"/>
    <property type="evidence" value="ECO:0007669"/>
    <property type="project" value="UniProtKB-SubCell"/>
</dbReference>
<keyword evidence="6 7" id="KW-0472">Membrane</keyword>
<keyword evidence="3" id="KW-1003">Cell membrane</keyword>
<protein>
    <recommendedName>
        <fullName evidence="7">Sodium/nucleoside cotransporter</fullName>
    </recommendedName>
</protein>
<dbReference type="InterPro" id="IPR008276">
    <property type="entry name" value="C_nuclsd_transpt"/>
</dbReference>
<evidence type="ECO:0000259" key="8">
    <source>
        <dbReference type="Pfam" id="PF01773"/>
    </source>
</evidence>
<dbReference type="InterPro" id="IPR002668">
    <property type="entry name" value="CNT_N_dom"/>
</dbReference>
<dbReference type="STRING" id="7739.C3Z2R8"/>
<comment type="similarity">
    <text evidence="2 7">Belongs to the concentrative nucleoside transporter (CNT) (TC 2.A.41) family.</text>
</comment>
<sequence length="513" mass="55702">DGIAKFVTEHKVVIRRTVYAILCLGYLAFLIAACVINFCRAFALLIITLVVLVFVVYGLIRDRWGKTIYKSCLKPAAGCFMKVWKYAKWIVYLGILVGIGLFLGLETGKQPDQLISLVGYLGIILCLFIFSKSPGKVNWRPVLWGLSLQFVLGLFVLRTSVGYDVFKFLGDKFQGFLAFTDDGTSFVFGTSLAYLVHNFVFQVLPIIIFFSTVMSMLYYLGFMQIVIIKIAWIMQFTLGTSGPESISAAGNIFVGQTEAPLLVRPFLPTMTKSELHAVMTGGFGTVAGSVLGAFISFGINPSHLLACSVMAAPTALAISKLVYPETERKRTKKDERLQIEVSQERNMLEAAASGASVAVTLVGNIVGNIIAFIALLGFLNTVLSWLGGMVDIPNLTFETICSYVFMPLAYVMGVPWEDCPIVAELLGKKIFINEFVAYLDLADIIAAKRLTARSEAIATYALCGFANFSSIGIQLGGLGPMAPARKGDLAELALRAMITGALVSALNACMAGL</sequence>
<feature type="domain" description="Concentrative nucleoside transporter C-terminal" evidence="9">
    <location>
        <begin position="303"/>
        <end position="512"/>
    </location>
</feature>
<dbReference type="Pfam" id="PF01773">
    <property type="entry name" value="Nucleos_tra2_N"/>
    <property type="match status" value="1"/>
</dbReference>
<feature type="domain" description="Concentrative nucleoside transporter N-terminal" evidence="8">
    <location>
        <begin position="118"/>
        <end position="190"/>
    </location>
</feature>
<accession>C3Z2R8</accession>
<feature type="transmembrane region" description="Helical" evidence="7">
    <location>
        <begin position="113"/>
        <end position="130"/>
    </location>
</feature>
<feature type="transmembrane region" description="Helical" evidence="7">
    <location>
        <begin position="186"/>
        <end position="210"/>
    </location>
</feature>
<dbReference type="Pfam" id="PF07670">
    <property type="entry name" value="Gate"/>
    <property type="match status" value="1"/>
</dbReference>
<evidence type="ECO:0000256" key="5">
    <source>
        <dbReference type="ARBA" id="ARBA00022989"/>
    </source>
</evidence>
<dbReference type="GO" id="GO:0005337">
    <property type="term" value="F:nucleoside transmembrane transporter activity"/>
    <property type="evidence" value="ECO:0007669"/>
    <property type="project" value="InterPro"/>
</dbReference>
<organism>
    <name type="scientific">Branchiostoma floridae</name>
    <name type="common">Florida lancelet</name>
    <name type="synonym">Amphioxus</name>
    <dbReference type="NCBI Taxonomy" id="7739"/>
    <lineage>
        <taxon>Eukaryota</taxon>
        <taxon>Metazoa</taxon>
        <taxon>Chordata</taxon>
        <taxon>Cephalochordata</taxon>
        <taxon>Leptocardii</taxon>
        <taxon>Amphioxiformes</taxon>
        <taxon>Branchiostomatidae</taxon>
        <taxon>Branchiostoma</taxon>
    </lineage>
</organism>
<evidence type="ECO:0000313" key="11">
    <source>
        <dbReference type="EMBL" id="EEN53319.1"/>
    </source>
</evidence>
<keyword evidence="5 7" id="KW-1133">Transmembrane helix</keyword>
<evidence type="ECO:0000256" key="4">
    <source>
        <dbReference type="ARBA" id="ARBA00022692"/>
    </source>
</evidence>
<reference evidence="11" key="1">
    <citation type="journal article" date="2008" name="Nature">
        <title>The amphioxus genome and the evolution of the chordate karyotype.</title>
        <authorList>
            <consortium name="US DOE Joint Genome Institute (JGI-PGF)"/>
            <person name="Putnam N.H."/>
            <person name="Butts T."/>
            <person name="Ferrier D.E.K."/>
            <person name="Furlong R.F."/>
            <person name="Hellsten U."/>
            <person name="Kawashima T."/>
            <person name="Robinson-Rechavi M."/>
            <person name="Shoguchi E."/>
            <person name="Terry A."/>
            <person name="Yu J.-K."/>
            <person name="Benito-Gutierrez E.L."/>
            <person name="Dubchak I."/>
            <person name="Garcia-Fernandez J."/>
            <person name="Gibson-Brown J.J."/>
            <person name="Grigoriev I.V."/>
            <person name="Horton A.C."/>
            <person name="de Jong P.J."/>
            <person name="Jurka J."/>
            <person name="Kapitonov V.V."/>
            <person name="Kohara Y."/>
            <person name="Kuroki Y."/>
            <person name="Lindquist E."/>
            <person name="Lucas S."/>
            <person name="Osoegawa K."/>
            <person name="Pennacchio L.A."/>
            <person name="Salamov A.A."/>
            <person name="Satou Y."/>
            <person name="Sauka-Spengler T."/>
            <person name="Schmutz J."/>
            <person name="Shin-I T."/>
            <person name="Toyoda A."/>
            <person name="Bronner-Fraser M."/>
            <person name="Fujiyama A."/>
            <person name="Holland L.Z."/>
            <person name="Holland P.W.H."/>
            <person name="Satoh N."/>
            <person name="Rokhsar D.S."/>
        </authorList>
    </citation>
    <scope>NUCLEOTIDE SEQUENCE [LARGE SCALE GENOMIC DNA]</scope>
    <source>
        <strain evidence="11">S238N-H82</strain>
        <tissue evidence="11">Testes</tissue>
    </source>
</reference>
<dbReference type="Pfam" id="PF07662">
    <property type="entry name" value="Nucleos_tra2_C"/>
    <property type="match status" value="1"/>
</dbReference>
<evidence type="ECO:0000256" key="7">
    <source>
        <dbReference type="RuleBase" id="RU362018"/>
    </source>
</evidence>
<dbReference type="PANTHER" id="PTHR10590:SF22">
    <property type="entry name" value="SODIUM_NUCLEOSIDE COTRANSPORTER"/>
    <property type="match status" value="1"/>
</dbReference>
<feature type="transmembrane region" description="Helical" evidence="7">
    <location>
        <begin position="303"/>
        <end position="323"/>
    </location>
</feature>
<gene>
    <name evidence="11" type="ORF">BRAFLDRAFT_203562</name>
</gene>
<evidence type="ECO:0000256" key="3">
    <source>
        <dbReference type="ARBA" id="ARBA00022475"/>
    </source>
</evidence>
<feature type="transmembrane region" description="Helical" evidence="7">
    <location>
        <begin position="18"/>
        <end position="36"/>
    </location>
</feature>
<dbReference type="NCBIfam" id="TIGR00804">
    <property type="entry name" value="nupC"/>
    <property type="match status" value="1"/>
</dbReference>
<feature type="transmembrane region" description="Helical" evidence="7">
    <location>
        <begin position="142"/>
        <end position="166"/>
    </location>
</feature>
<comment type="subcellular location">
    <subcellularLocation>
        <location evidence="1">Cell membrane</location>
        <topology evidence="1">Multi-pass membrane protein</topology>
    </subcellularLocation>
</comment>
<feature type="transmembrane region" description="Helical" evidence="7">
    <location>
        <begin position="89"/>
        <end position="107"/>
    </location>
</feature>
<dbReference type="PANTHER" id="PTHR10590">
    <property type="entry name" value="SODIUM/NUCLEOSIDE COTRANSPORTER"/>
    <property type="match status" value="1"/>
</dbReference>
<evidence type="ECO:0000256" key="2">
    <source>
        <dbReference type="ARBA" id="ARBA00009033"/>
    </source>
</evidence>
<evidence type="ECO:0000256" key="1">
    <source>
        <dbReference type="ARBA" id="ARBA00004651"/>
    </source>
</evidence>
<dbReference type="AlphaFoldDB" id="C3Z2R8"/>
<keyword evidence="4 7" id="KW-0812">Transmembrane</keyword>
<feature type="non-terminal residue" evidence="11">
    <location>
        <position position="1"/>
    </location>
</feature>
<evidence type="ECO:0000259" key="9">
    <source>
        <dbReference type="Pfam" id="PF07662"/>
    </source>
</evidence>
<dbReference type="InterPro" id="IPR011642">
    <property type="entry name" value="Gate_dom"/>
</dbReference>
<dbReference type="eggNOG" id="KOG3747">
    <property type="taxonomic scope" value="Eukaryota"/>
</dbReference>